<feature type="transmembrane region" description="Helical" evidence="8">
    <location>
        <begin position="238"/>
        <end position="258"/>
    </location>
</feature>
<dbReference type="InterPro" id="IPR050297">
    <property type="entry name" value="LipidA_mod_glycosyltrf_83"/>
</dbReference>
<keyword evidence="5 8" id="KW-0812">Transmembrane</keyword>
<evidence type="ECO:0000259" key="9">
    <source>
        <dbReference type="Pfam" id="PF13231"/>
    </source>
</evidence>
<evidence type="ECO:0000256" key="3">
    <source>
        <dbReference type="ARBA" id="ARBA00022676"/>
    </source>
</evidence>
<feature type="transmembrane region" description="Helical" evidence="8">
    <location>
        <begin position="143"/>
        <end position="162"/>
    </location>
</feature>
<dbReference type="OrthoDB" id="6052932at2"/>
<dbReference type="GO" id="GO:0016763">
    <property type="term" value="F:pentosyltransferase activity"/>
    <property type="evidence" value="ECO:0007669"/>
    <property type="project" value="TreeGrafter"/>
</dbReference>
<accession>A0A4Q7M210</accession>
<proteinExistence type="predicted"/>
<evidence type="ECO:0000256" key="6">
    <source>
        <dbReference type="ARBA" id="ARBA00022989"/>
    </source>
</evidence>
<comment type="caution">
    <text evidence="10">The sequence shown here is derived from an EMBL/GenBank/DDBJ whole genome shotgun (WGS) entry which is preliminary data.</text>
</comment>
<feature type="transmembrane region" description="Helical" evidence="8">
    <location>
        <begin position="168"/>
        <end position="184"/>
    </location>
</feature>
<evidence type="ECO:0000313" key="10">
    <source>
        <dbReference type="EMBL" id="RZS59949.1"/>
    </source>
</evidence>
<feature type="domain" description="Glycosyltransferase RgtA/B/C/D-like" evidence="9">
    <location>
        <begin position="114"/>
        <end position="249"/>
    </location>
</feature>
<organism evidence="10 11">
    <name type="scientific">Xylanimonas ulmi</name>
    <dbReference type="NCBI Taxonomy" id="228973"/>
    <lineage>
        <taxon>Bacteria</taxon>
        <taxon>Bacillati</taxon>
        <taxon>Actinomycetota</taxon>
        <taxon>Actinomycetes</taxon>
        <taxon>Micrococcales</taxon>
        <taxon>Promicromonosporaceae</taxon>
        <taxon>Xylanimonas</taxon>
    </lineage>
</organism>
<dbReference type="PANTHER" id="PTHR33908:SF11">
    <property type="entry name" value="MEMBRANE PROTEIN"/>
    <property type="match status" value="1"/>
</dbReference>
<dbReference type="AlphaFoldDB" id="A0A4Q7M210"/>
<name>A0A4Q7M210_9MICO</name>
<dbReference type="Proteomes" id="UP000293852">
    <property type="component" value="Unassembled WGS sequence"/>
</dbReference>
<dbReference type="Pfam" id="PF13231">
    <property type="entry name" value="PMT_2"/>
    <property type="match status" value="1"/>
</dbReference>
<feature type="transmembrane region" description="Helical" evidence="8">
    <location>
        <begin position="23"/>
        <end position="41"/>
    </location>
</feature>
<feature type="transmembrane region" description="Helical" evidence="8">
    <location>
        <begin position="326"/>
        <end position="353"/>
    </location>
</feature>
<dbReference type="EMBL" id="SGWX01000001">
    <property type="protein sequence ID" value="RZS59949.1"/>
    <property type="molecule type" value="Genomic_DNA"/>
</dbReference>
<evidence type="ECO:0000256" key="1">
    <source>
        <dbReference type="ARBA" id="ARBA00004651"/>
    </source>
</evidence>
<reference evidence="10 11" key="1">
    <citation type="submission" date="2019-02" db="EMBL/GenBank/DDBJ databases">
        <title>Sequencing the genomes of 1000 actinobacteria strains.</title>
        <authorList>
            <person name="Klenk H.-P."/>
        </authorList>
    </citation>
    <scope>NUCLEOTIDE SEQUENCE [LARGE SCALE GENOMIC DNA]</scope>
    <source>
        <strain evidence="10 11">DSM 16932</strain>
    </source>
</reference>
<dbReference type="GO" id="GO:0005886">
    <property type="term" value="C:plasma membrane"/>
    <property type="evidence" value="ECO:0007669"/>
    <property type="project" value="UniProtKB-SubCell"/>
</dbReference>
<dbReference type="InterPro" id="IPR038731">
    <property type="entry name" value="RgtA/B/C-like"/>
</dbReference>
<evidence type="ECO:0000256" key="7">
    <source>
        <dbReference type="ARBA" id="ARBA00023136"/>
    </source>
</evidence>
<evidence type="ECO:0000313" key="11">
    <source>
        <dbReference type="Proteomes" id="UP000293852"/>
    </source>
</evidence>
<sequence>MTTLRGLTHVSERVGAALDRNRAILLFLGLSFALYSAWSFLTPTAYAPDEAMRLTLVHYMMDHGRLPAADDPMIREPNWGFSYAFFPFTPQILGAITGNIASWLTSSPWLILYAIRLPVIVSGVVSGWFLWLTSSQIFSRRGAWFATVLFMTWPQFAFLAGYSNVDTFAVLATTVILYSWVRGLKTSWDLRSNCALAIGLGLLAISYYNAFGWGLLSGALWLWCNAVRRSTRRPGRTWSASAALICACVASMAGWFYLRNMLMFDGDALGLRTAEALRLTYGADIVQVGQRAGSTWWSFTEMVFGDPGWLATSYETFIARFGNMTVFAPAFVVQFYSALLIAACLGLLVRVIVRHGHKSGDTVAAIAPWLFVGILVPLALSVYRSYTSDFQAQGRYLMSALPGLVLLSTHGLVSLRRALPAITSVRPVLICVYGALTLAHAACMYTVFITLFAPAS</sequence>
<keyword evidence="4 10" id="KW-0808">Transferase</keyword>
<feature type="transmembrane region" description="Helical" evidence="8">
    <location>
        <begin position="196"/>
        <end position="223"/>
    </location>
</feature>
<evidence type="ECO:0000256" key="5">
    <source>
        <dbReference type="ARBA" id="ARBA00022692"/>
    </source>
</evidence>
<keyword evidence="11" id="KW-1185">Reference proteome</keyword>
<feature type="transmembrane region" description="Helical" evidence="8">
    <location>
        <begin position="427"/>
        <end position="453"/>
    </location>
</feature>
<feature type="transmembrane region" description="Helical" evidence="8">
    <location>
        <begin position="365"/>
        <end position="383"/>
    </location>
</feature>
<dbReference type="PANTHER" id="PTHR33908">
    <property type="entry name" value="MANNOSYLTRANSFERASE YKCB-RELATED"/>
    <property type="match status" value="1"/>
</dbReference>
<keyword evidence="7 8" id="KW-0472">Membrane</keyword>
<evidence type="ECO:0000256" key="4">
    <source>
        <dbReference type="ARBA" id="ARBA00022679"/>
    </source>
</evidence>
<protein>
    <submittedName>
        <fullName evidence="10">Dolichyl-phosphate-mannose-protein mannosyltransferase</fullName>
    </submittedName>
</protein>
<keyword evidence="2" id="KW-1003">Cell membrane</keyword>
<keyword evidence="3 10" id="KW-0328">Glycosyltransferase</keyword>
<feature type="transmembrane region" description="Helical" evidence="8">
    <location>
        <begin position="110"/>
        <end position="131"/>
    </location>
</feature>
<evidence type="ECO:0000256" key="8">
    <source>
        <dbReference type="SAM" id="Phobius"/>
    </source>
</evidence>
<dbReference type="GO" id="GO:0009103">
    <property type="term" value="P:lipopolysaccharide biosynthetic process"/>
    <property type="evidence" value="ECO:0007669"/>
    <property type="project" value="UniProtKB-ARBA"/>
</dbReference>
<gene>
    <name evidence="10" type="ORF">EV386_0188</name>
</gene>
<dbReference type="RefSeq" id="WP_130411497.1">
    <property type="nucleotide sequence ID" value="NZ_SGWX01000001.1"/>
</dbReference>
<comment type="subcellular location">
    <subcellularLocation>
        <location evidence="1">Cell membrane</location>
        <topology evidence="1">Multi-pass membrane protein</topology>
    </subcellularLocation>
</comment>
<keyword evidence="6 8" id="KW-1133">Transmembrane helix</keyword>
<evidence type="ECO:0000256" key="2">
    <source>
        <dbReference type="ARBA" id="ARBA00022475"/>
    </source>
</evidence>
<feature type="transmembrane region" description="Helical" evidence="8">
    <location>
        <begin position="395"/>
        <end position="415"/>
    </location>
</feature>